<name>A0A2W7JTU9_9FLAO</name>
<keyword evidence="2" id="KW-1185">Reference proteome</keyword>
<proteinExistence type="predicted"/>
<dbReference type="AlphaFoldDB" id="A0A2W7JTU9"/>
<reference evidence="1 2" key="1">
    <citation type="submission" date="2018-06" db="EMBL/GenBank/DDBJ databases">
        <title>Genomic Encyclopedia of Archaeal and Bacterial Type Strains, Phase II (KMG-II): from individual species to whole genera.</title>
        <authorList>
            <person name="Goeker M."/>
        </authorList>
    </citation>
    <scope>NUCLEOTIDE SEQUENCE [LARGE SCALE GENOMIC DNA]</scope>
    <source>
        <strain evidence="1 2">DSM 15361</strain>
    </source>
</reference>
<accession>A0A2W7JTU9</accession>
<comment type="caution">
    <text evidence="1">The sequence shown here is derived from an EMBL/GenBank/DDBJ whole genome shotgun (WGS) entry which is preliminary data.</text>
</comment>
<protein>
    <submittedName>
        <fullName evidence="1">Lipid A 3-O-deacylase PagL</fullName>
    </submittedName>
</protein>
<evidence type="ECO:0000313" key="2">
    <source>
        <dbReference type="Proteomes" id="UP000249542"/>
    </source>
</evidence>
<dbReference type="EMBL" id="QKYV01000007">
    <property type="protein sequence ID" value="PZW38880.1"/>
    <property type="molecule type" value="Genomic_DNA"/>
</dbReference>
<dbReference type="Gene3D" id="2.40.160.20">
    <property type="match status" value="1"/>
</dbReference>
<organism evidence="1 2">
    <name type="scientific">Mesonia algae</name>
    <dbReference type="NCBI Taxonomy" id="213248"/>
    <lineage>
        <taxon>Bacteria</taxon>
        <taxon>Pseudomonadati</taxon>
        <taxon>Bacteroidota</taxon>
        <taxon>Flavobacteriia</taxon>
        <taxon>Flavobacteriales</taxon>
        <taxon>Flavobacteriaceae</taxon>
        <taxon>Mesonia</taxon>
    </lineage>
</organism>
<evidence type="ECO:0000313" key="1">
    <source>
        <dbReference type="EMBL" id="PZW38880.1"/>
    </source>
</evidence>
<gene>
    <name evidence="1" type="ORF">LX95_02554</name>
</gene>
<dbReference type="InterPro" id="IPR018550">
    <property type="entry name" value="Lipid-A_deacylase-rel"/>
</dbReference>
<dbReference type="RefSeq" id="WP_111541815.1">
    <property type="nucleotide sequence ID" value="NZ_QKYV01000007.1"/>
</dbReference>
<sequence>MIKKLPYWDLRTHTILYSFSILFFLNFNLIYAQETENFLTDHFFLSEVLIGKTVPANLHFPDIHMQRGISIGIGKDHKNNKEEWAYRLNYPKTGVAIGLSNMGNRDVLGYQFSILPYAEFPLLTLNEKKLNLMLGLGSSYFTEKYDLKNNPINKAVSTNITWSFKLFTYYPIFQTSTTNIRLGLGYAHQSNGHKKLPNNGFNSFLTSVNANINFKKNKEIKESPSFLTFEKTQNTYINVEAGWGENTFSPSFNDPKNVYSFRLGIGKKVNNTFRLGTGIHYHYYQHYYDYISNNESLVQKGEEFETLKNHPVINASAFGVFITGEMILLNHIGFLTQIGVNLHKPSYSIEWRYNEGWKDTPQEIPEGWLLGDYNSKYKLKKLVSTRLGVKYYFTSIDSNPKHNVYLSASINANLGQADFTEFGLGYIYNLKIN</sequence>
<dbReference type="Proteomes" id="UP000249542">
    <property type="component" value="Unassembled WGS sequence"/>
</dbReference>
<dbReference type="Pfam" id="PF09411">
    <property type="entry name" value="PagL"/>
    <property type="match status" value="1"/>
</dbReference>